<evidence type="ECO:0000313" key="1">
    <source>
        <dbReference type="EMBL" id="KJV06639.1"/>
    </source>
</evidence>
<reference evidence="1 2" key="2">
    <citation type="journal article" date="2016" name="Microb. Ecol.">
        <title>Genome Characteristics of a Novel Type I Methanotroph (Sn10-6) Isolated from a Flooded Indian Rice Field.</title>
        <authorList>
            <person name="Rahalkar M.C."/>
            <person name="Pandit P.S."/>
            <person name="Dhakephalkar P.K."/>
            <person name="Pore S."/>
            <person name="Arora P."/>
            <person name="Kapse N."/>
        </authorList>
    </citation>
    <scope>NUCLEOTIDE SEQUENCE [LARGE SCALE GENOMIC DNA]</scope>
    <source>
        <strain evidence="1 2">Sn10-6</strain>
    </source>
</reference>
<comment type="caution">
    <text evidence="1">The sequence shown here is derived from an EMBL/GenBank/DDBJ whole genome shotgun (WGS) entry which is preliminary data.</text>
</comment>
<accession>A0A0F3IM58</accession>
<organism evidence="1 2">
    <name type="scientific">Methylocucumis oryzae</name>
    <dbReference type="NCBI Taxonomy" id="1632867"/>
    <lineage>
        <taxon>Bacteria</taxon>
        <taxon>Pseudomonadati</taxon>
        <taxon>Pseudomonadota</taxon>
        <taxon>Gammaproteobacteria</taxon>
        <taxon>Methylococcales</taxon>
        <taxon>Methylococcaceae</taxon>
        <taxon>Methylocucumis</taxon>
    </lineage>
</organism>
<gene>
    <name evidence="1" type="ORF">VZ94_09820</name>
</gene>
<evidence type="ECO:0000313" key="2">
    <source>
        <dbReference type="Proteomes" id="UP000033684"/>
    </source>
</evidence>
<sequence length="60" mass="6752">MIQKYQQGVDACIKAIQIDASFQLAKNNLAWAVSERDKVVAVILEQEKSCARQAHGKFLF</sequence>
<protein>
    <submittedName>
        <fullName evidence="1">Uncharacterized protein</fullName>
    </submittedName>
</protein>
<dbReference type="Proteomes" id="UP000033684">
    <property type="component" value="Unassembled WGS sequence"/>
</dbReference>
<reference evidence="2" key="1">
    <citation type="submission" date="2015-03" db="EMBL/GenBank/DDBJ databases">
        <title>Draft genome sequence of a novel methanotroph (Sn10-6) isolated from flooded ricefield rhizosphere in India.</title>
        <authorList>
            <person name="Pandit P.S."/>
            <person name="Pore S.D."/>
            <person name="Arora P."/>
            <person name="Kapse N.G."/>
            <person name="Dhakephalkar P.K."/>
            <person name="Rahalkar M.C."/>
        </authorList>
    </citation>
    <scope>NUCLEOTIDE SEQUENCE [LARGE SCALE GENOMIC DNA]</scope>
    <source>
        <strain evidence="2">Sn10-6</strain>
    </source>
</reference>
<dbReference type="AlphaFoldDB" id="A0A0F3IM58"/>
<name>A0A0F3IM58_9GAMM</name>
<dbReference type="RefSeq" id="WP_045779097.1">
    <property type="nucleotide sequence ID" value="NZ_LAJX01000097.1"/>
</dbReference>
<proteinExistence type="predicted"/>
<keyword evidence="2" id="KW-1185">Reference proteome</keyword>
<dbReference type="OrthoDB" id="305758at2"/>
<dbReference type="EMBL" id="LAJX01000097">
    <property type="protein sequence ID" value="KJV06639.1"/>
    <property type="molecule type" value="Genomic_DNA"/>
</dbReference>